<protein>
    <recommendedName>
        <fullName evidence="4">DUF1772 domain-containing protein</fullName>
    </recommendedName>
</protein>
<evidence type="ECO:0000256" key="1">
    <source>
        <dbReference type="SAM" id="Phobius"/>
    </source>
</evidence>
<feature type="transmembrane region" description="Helical" evidence="1">
    <location>
        <begin position="75"/>
        <end position="94"/>
    </location>
</feature>
<comment type="caution">
    <text evidence="2">The sequence shown here is derived from an EMBL/GenBank/DDBJ whole genome shotgun (WGS) entry which is preliminary data.</text>
</comment>
<organism evidence="2 3">
    <name type="scientific">Methylobacterium haplocladii</name>
    <dbReference type="NCBI Taxonomy" id="1176176"/>
    <lineage>
        <taxon>Bacteria</taxon>
        <taxon>Pseudomonadati</taxon>
        <taxon>Pseudomonadota</taxon>
        <taxon>Alphaproteobacteria</taxon>
        <taxon>Hyphomicrobiales</taxon>
        <taxon>Methylobacteriaceae</taxon>
        <taxon>Methylobacterium</taxon>
    </lineage>
</organism>
<dbReference type="OrthoDB" id="7473921at2"/>
<evidence type="ECO:0000313" key="2">
    <source>
        <dbReference type="EMBL" id="GEP00899.1"/>
    </source>
</evidence>
<name>A0A512ITD3_9HYPH</name>
<evidence type="ECO:0008006" key="4">
    <source>
        <dbReference type="Google" id="ProtNLM"/>
    </source>
</evidence>
<dbReference type="AlphaFoldDB" id="A0A512ITD3"/>
<keyword evidence="1" id="KW-0812">Transmembrane</keyword>
<proteinExistence type="predicted"/>
<accession>A0A512ITD3</accession>
<dbReference type="EMBL" id="BJZT01000036">
    <property type="protein sequence ID" value="GEP00899.1"/>
    <property type="molecule type" value="Genomic_DNA"/>
</dbReference>
<dbReference type="Proteomes" id="UP000321258">
    <property type="component" value="Unassembled WGS sequence"/>
</dbReference>
<dbReference type="PANTHER" id="PTHR36535:SF1">
    <property type="entry name" value="DUF1772 DOMAIN-CONTAINING PROTEIN"/>
    <property type="match status" value="1"/>
</dbReference>
<sequence length="143" mass="15362">MILGQLAFFAAALFTGAAFYINAVEQPARLGLDDHALLAQWKPSYKRATAMQVSLVLVSFVFGFAAWIRMDNPGWIVGALLMLANIPVTLRLILPVNKRLMAIDPAEAGPESRALILRWGSLHAIRTGLGLAASTAYATGLLA</sequence>
<dbReference type="Pfam" id="PF08592">
    <property type="entry name" value="Anthrone_oxy"/>
    <property type="match status" value="1"/>
</dbReference>
<dbReference type="PANTHER" id="PTHR36535">
    <property type="entry name" value="YALI0E30327P"/>
    <property type="match status" value="1"/>
</dbReference>
<dbReference type="InterPro" id="IPR013901">
    <property type="entry name" value="Anthrone_oxy"/>
</dbReference>
<reference evidence="2 3" key="1">
    <citation type="submission" date="2019-07" db="EMBL/GenBank/DDBJ databases">
        <title>Whole genome shotgun sequence of Methylobacterium haplocladii NBRC 107714.</title>
        <authorList>
            <person name="Hosoyama A."/>
            <person name="Uohara A."/>
            <person name="Ohji S."/>
            <person name="Ichikawa N."/>
        </authorList>
    </citation>
    <scope>NUCLEOTIDE SEQUENCE [LARGE SCALE GENOMIC DNA]</scope>
    <source>
        <strain evidence="2 3">NBRC 107714</strain>
    </source>
</reference>
<gene>
    <name evidence="2" type="ORF">MHA02_32860</name>
</gene>
<dbReference type="RefSeq" id="WP_147080620.1">
    <property type="nucleotide sequence ID" value="NZ_BJZT01000036.1"/>
</dbReference>
<feature type="transmembrane region" description="Helical" evidence="1">
    <location>
        <begin position="47"/>
        <end position="68"/>
    </location>
</feature>
<keyword evidence="1" id="KW-1133">Transmembrane helix</keyword>
<keyword evidence="1" id="KW-0472">Membrane</keyword>
<keyword evidence="3" id="KW-1185">Reference proteome</keyword>
<evidence type="ECO:0000313" key="3">
    <source>
        <dbReference type="Proteomes" id="UP000321258"/>
    </source>
</evidence>